<keyword evidence="1" id="KW-1133">Transmembrane helix</keyword>
<organism evidence="2 3">
    <name type="scientific">Mycolicibacterium rutilum</name>
    <name type="common">Mycobacterium rutilum</name>
    <dbReference type="NCBI Taxonomy" id="370526"/>
    <lineage>
        <taxon>Bacteria</taxon>
        <taxon>Bacillati</taxon>
        <taxon>Actinomycetota</taxon>
        <taxon>Actinomycetes</taxon>
        <taxon>Mycobacteriales</taxon>
        <taxon>Mycobacteriaceae</taxon>
        <taxon>Mycolicibacterium</taxon>
    </lineage>
</organism>
<dbReference type="RefSeq" id="WP_083409306.1">
    <property type="nucleotide sequence ID" value="NZ_LT629971.1"/>
</dbReference>
<dbReference type="Proteomes" id="UP000182915">
    <property type="component" value="Chromosome I"/>
</dbReference>
<name>A0A1H6L8E9_MYCRU</name>
<evidence type="ECO:0000313" key="2">
    <source>
        <dbReference type="EMBL" id="SEH84466.1"/>
    </source>
</evidence>
<dbReference type="AlphaFoldDB" id="A0A1H6L8E9"/>
<dbReference type="STRING" id="370526.SAMN04489835_4806"/>
<keyword evidence="1" id="KW-0472">Membrane</keyword>
<keyword evidence="3" id="KW-1185">Reference proteome</keyword>
<sequence length="150" mass="16588">MPGIAEIALGAAPVAGGALLGMAAGNLRGPDFRGTIAKDLDLLERIPDDRPELKERLRASIDARIDDLISTTEKSRELRIAAMSYEGNWRDIVVFVCAILFTVVWWNVSHDRTNWLVMFVVLILLSVVAGIYAARGVIRSLRTLSRNRSQ</sequence>
<accession>A0A1H6L8E9</accession>
<dbReference type="EMBL" id="LT629971">
    <property type="protein sequence ID" value="SEH84466.1"/>
    <property type="molecule type" value="Genomic_DNA"/>
</dbReference>
<dbReference type="OrthoDB" id="4555745at2"/>
<evidence type="ECO:0000256" key="1">
    <source>
        <dbReference type="SAM" id="Phobius"/>
    </source>
</evidence>
<feature type="transmembrane region" description="Helical" evidence="1">
    <location>
        <begin position="115"/>
        <end position="138"/>
    </location>
</feature>
<feature type="transmembrane region" description="Helical" evidence="1">
    <location>
        <begin position="92"/>
        <end position="109"/>
    </location>
</feature>
<gene>
    <name evidence="2" type="ORF">SAMN04489835_4806</name>
</gene>
<proteinExistence type="predicted"/>
<reference evidence="3" key="1">
    <citation type="submission" date="2016-10" db="EMBL/GenBank/DDBJ databases">
        <authorList>
            <person name="Varghese N."/>
            <person name="Submissions S."/>
        </authorList>
    </citation>
    <scope>NUCLEOTIDE SEQUENCE [LARGE SCALE GENOMIC DNA]</scope>
    <source>
        <strain evidence="3">DSM 45405</strain>
    </source>
</reference>
<protein>
    <submittedName>
        <fullName evidence="2">Uncharacterized protein</fullName>
    </submittedName>
</protein>
<keyword evidence="1" id="KW-0812">Transmembrane</keyword>
<evidence type="ECO:0000313" key="3">
    <source>
        <dbReference type="Proteomes" id="UP000182915"/>
    </source>
</evidence>